<dbReference type="Proteomes" id="UP000295783">
    <property type="component" value="Unassembled WGS sequence"/>
</dbReference>
<feature type="region of interest" description="Disordered" evidence="1">
    <location>
        <begin position="152"/>
        <end position="180"/>
    </location>
</feature>
<feature type="region of interest" description="Disordered" evidence="1">
    <location>
        <begin position="1"/>
        <end position="33"/>
    </location>
</feature>
<protein>
    <submittedName>
        <fullName evidence="2">Uncharacterized protein</fullName>
    </submittedName>
</protein>
<sequence length="551" mass="61017">MAVSPRPRTFTERPSSVLPPRVPANENGGTLNPLGSMQDGVFRFASLEAEEQWVRAAYQAGVNAETWQLGDEIDDETAGLILAGLGGPAPAIYRGPDEKYRTINQRTIETAAVREHRNKHLAGKSIDQIAAAGKLPGEDERVEQWRAARVANANQTSSNPKGAGASLPNHSAFEPQEERPGLAKRFEAAARRAIVDETVFGNVYQQFASGHAVSPDVLATRPSDRFLQLGSHGILEWHRMFEPLGIAGGKRRIDFLSPQERRQWETMWEAMPAEQQAAYRGMWEEKQKSYRPWREKFERETSLPPPETIGEVAIDIAGSIAGSMASPESWIGILPRTPAQAARAAVKGSAEALATSGGGLAASHGTKSQFGAGLVSSQAKRKEALNKLLPNETTPRLTERDTYHLTGDDRGFAFVLETPRGKPESIAWEEGVRGRLKDIETHKTLSPSLLYRNSNENGLHVVKFDGYEPSDDELLVFVIDAKRRYPFYFNEGARTDTALTVARWVEALKQNPDYGIVIEFPGAVEMLLAQLALKELRVKNRIYARVRPYEW</sequence>
<keyword evidence="3" id="KW-1185">Reference proteome</keyword>
<comment type="caution">
    <text evidence="2">The sequence shown here is derived from an EMBL/GenBank/DDBJ whole genome shotgun (WGS) entry which is preliminary data.</text>
</comment>
<evidence type="ECO:0000313" key="2">
    <source>
        <dbReference type="EMBL" id="TDQ84516.1"/>
    </source>
</evidence>
<name>A0A4R6WSL8_9PROT</name>
<gene>
    <name evidence="2" type="ORF">A8950_1073</name>
</gene>
<evidence type="ECO:0000313" key="3">
    <source>
        <dbReference type="Proteomes" id="UP000295783"/>
    </source>
</evidence>
<dbReference type="AlphaFoldDB" id="A0A4R6WSL8"/>
<dbReference type="RefSeq" id="WP_133612535.1">
    <property type="nucleotide sequence ID" value="NZ_SNYW01000006.1"/>
</dbReference>
<organism evidence="2 3">
    <name type="scientific">Dongia mobilis</name>
    <dbReference type="NCBI Taxonomy" id="578943"/>
    <lineage>
        <taxon>Bacteria</taxon>
        <taxon>Pseudomonadati</taxon>
        <taxon>Pseudomonadota</taxon>
        <taxon>Alphaproteobacteria</taxon>
        <taxon>Rhodospirillales</taxon>
        <taxon>Dongiaceae</taxon>
        <taxon>Dongia</taxon>
    </lineage>
</organism>
<proteinExistence type="predicted"/>
<dbReference type="EMBL" id="SNYW01000006">
    <property type="protein sequence ID" value="TDQ84516.1"/>
    <property type="molecule type" value="Genomic_DNA"/>
</dbReference>
<accession>A0A4R6WSL8</accession>
<reference evidence="2 3" key="1">
    <citation type="submission" date="2019-03" db="EMBL/GenBank/DDBJ databases">
        <title>Genomic Encyclopedia of Type Strains, Phase III (KMG-III): the genomes of soil and plant-associated and newly described type strains.</title>
        <authorList>
            <person name="Whitman W."/>
        </authorList>
    </citation>
    <scope>NUCLEOTIDE SEQUENCE [LARGE SCALE GENOMIC DNA]</scope>
    <source>
        <strain evidence="2 3">CGMCC 1.7660</strain>
    </source>
</reference>
<evidence type="ECO:0000256" key="1">
    <source>
        <dbReference type="SAM" id="MobiDB-lite"/>
    </source>
</evidence>